<dbReference type="GO" id="GO:0008643">
    <property type="term" value="P:carbohydrate transport"/>
    <property type="evidence" value="ECO:0007669"/>
    <property type="project" value="InterPro"/>
</dbReference>
<reference evidence="3" key="1">
    <citation type="journal article" date="2011" name="Environ. Microbiol.">
        <title>Time-series analyses of Monterey Bay coastal microbial picoplankton using a 'genome proxy' microarray.</title>
        <authorList>
            <person name="Rich V.I."/>
            <person name="Pham V.D."/>
            <person name="Eppley J."/>
            <person name="Shi Y."/>
            <person name="DeLong E.F."/>
        </authorList>
    </citation>
    <scope>NUCLEOTIDE SEQUENCE</scope>
</reference>
<accession>E0XQQ3</accession>
<feature type="transmembrane region" description="Helical" evidence="2">
    <location>
        <begin position="284"/>
        <end position="305"/>
    </location>
</feature>
<proteinExistence type="inferred from homology"/>
<keyword evidence="2" id="KW-1133">Transmembrane helix</keyword>
<dbReference type="Gene3D" id="1.20.1250.20">
    <property type="entry name" value="MFS general substrate transporter like domains"/>
    <property type="match status" value="1"/>
</dbReference>
<dbReference type="NCBIfam" id="TIGR00792">
    <property type="entry name" value="gph"/>
    <property type="match status" value="1"/>
</dbReference>
<comment type="similarity">
    <text evidence="1">Belongs to the sodium:galactoside symporter (TC 2.A.2) family.</text>
</comment>
<feature type="transmembrane region" description="Helical" evidence="2">
    <location>
        <begin position="383"/>
        <end position="406"/>
    </location>
</feature>
<dbReference type="PANTHER" id="PTHR11328">
    <property type="entry name" value="MAJOR FACILITATOR SUPERFAMILY DOMAIN-CONTAINING PROTEIN"/>
    <property type="match status" value="1"/>
</dbReference>
<feature type="transmembrane region" description="Helical" evidence="2">
    <location>
        <begin position="199"/>
        <end position="219"/>
    </location>
</feature>
<dbReference type="CDD" id="cd17332">
    <property type="entry name" value="MFS_MelB_like"/>
    <property type="match status" value="1"/>
</dbReference>
<sequence>MLSPLKKRDIFNFSLGDLGINLNFQLLSFWLMYFYTDVFGINVLHVGGILLVSRLWDAINDPMMGIIADRTRNKIGTYKPFIYWGAIPLNLILIACFSMPELSDSMKVVYCYFAYILHGMIFTAVGTSYSAMGTLVTQDQQERAKISTMRMFFAVVVVITIVGSYVRPFVMGEPIVFEFIGKELLTLQGPSFKDEAQGWLYTSIIFGVISTTILFYTALTTKERVSEPVKKYNLKDMKNILFKNDALMILSLSMFLNTAIWVIQNAVSGYYFKYVVGAESLLTVFFQWMLPANIIGVVLTPILTAKFGKKNIFILGSLIVFFANVGRHFIPIPTTEVYNLFIGLSMVGSASMMFCSICQWGMVPDTIEYGHWKTGIRSEGLPLTFFTFMQKSAMAFGAGVASVVLWATGFVANTELSESALSGIKVLYNIFPGMFSLTCLIALLYYTLSKEKYDQVLADLKVRS</sequence>
<protein>
    <submittedName>
        <fullName evidence="3">Na+/melibiose symporter and related transporters</fullName>
    </submittedName>
</protein>
<feature type="transmembrane region" description="Helical" evidence="2">
    <location>
        <begin position="80"/>
        <end position="100"/>
    </location>
</feature>
<feature type="transmembrane region" description="Helical" evidence="2">
    <location>
        <begin position="312"/>
        <end position="330"/>
    </location>
</feature>
<dbReference type="SUPFAM" id="SSF103473">
    <property type="entry name" value="MFS general substrate transporter"/>
    <property type="match status" value="1"/>
</dbReference>
<keyword evidence="2" id="KW-0472">Membrane</keyword>
<dbReference type="GO" id="GO:0006814">
    <property type="term" value="P:sodium ion transport"/>
    <property type="evidence" value="ECO:0007669"/>
    <property type="project" value="InterPro"/>
</dbReference>
<evidence type="ECO:0000313" key="3">
    <source>
        <dbReference type="EMBL" id="ADI16744.1"/>
    </source>
</evidence>
<evidence type="ECO:0000256" key="1">
    <source>
        <dbReference type="ARBA" id="ARBA00009617"/>
    </source>
</evidence>
<dbReference type="AlphaFoldDB" id="E0XQQ3"/>
<organism evidence="3">
    <name type="scientific">uncultured Verrucomicrobiales bacterium HF0010_05E02</name>
    <dbReference type="NCBI Taxonomy" id="710995"/>
    <lineage>
        <taxon>Bacteria</taxon>
        <taxon>Pseudomonadati</taxon>
        <taxon>Verrucomicrobiota</taxon>
        <taxon>Verrucomicrobiia</taxon>
        <taxon>Verrucomicrobiales</taxon>
        <taxon>environmental samples</taxon>
    </lineage>
</organism>
<feature type="transmembrane region" description="Helical" evidence="2">
    <location>
        <begin position="148"/>
        <end position="166"/>
    </location>
</feature>
<dbReference type="PANTHER" id="PTHR11328:SF24">
    <property type="entry name" value="MAJOR FACILITATOR SUPERFAMILY (MFS) PROFILE DOMAIN-CONTAINING PROTEIN"/>
    <property type="match status" value="1"/>
</dbReference>
<feature type="transmembrane region" description="Helical" evidence="2">
    <location>
        <begin position="240"/>
        <end position="264"/>
    </location>
</feature>
<dbReference type="GO" id="GO:0015293">
    <property type="term" value="F:symporter activity"/>
    <property type="evidence" value="ECO:0007669"/>
    <property type="project" value="InterPro"/>
</dbReference>
<keyword evidence="2" id="KW-0812">Transmembrane</keyword>
<feature type="transmembrane region" description="Helical" evidence="2">
    <location>
        <begin position="112"/>
        <end position="136"/>
    </location>
</feature>
<evidence type="ECO:0000256" key="2">
    <source>
        <dbReference type="SAM" id="Phobius"/>
    </source>
</evidence>
<feature type="transmembrane region" description="Helical" evidence="2">
    <location>
        <begin position="342"/>
        <end position="363"/>
    </location>
</feature>
<feature type="transmembrane region" description="Helical" evidence="2">
    <location>
        <begin position="426"/>
        <end position="448"/>
    </location>
</feature>
<feature type="transmembrane region" description="Helical" evidence="2">
    <location>
        <begin position="39"/>
        <end position="59"/>
    </location>
</feature>
<dbReference type="Pfam" id="PF13347">
    <property type="entry name" value="MFS_2"/>
    <property type="match status" value="1"/>
</dbReference>
<name>E0XQQ3_9BACT</name>
<dbReference type="InterPro" id="IPR036259">
    <property type="entry name" value="MFS_trans_sf"/>
</dbReference>
<dbReference type="GO" id="GO:0005886">
    <property type="term" value="C:plasma membrane"/>
    <property type="evidence" value="ECO:0007669"/>
    <property type="project" value="TreeGrafter"/>
</dbReference>
<dbReference type="InterPro" id="IPR039672">
    <property type="entry name" value="MFS_2"/>
</dbReference>
<dbReference type="EMBL" id="GU474845">
    <property type="protein sequence ID" value="ADI16744.1"/>
    <property type="molecule type" value="Genomic_DNA"/>
</dbReference>
<dbReference type="InterPro" id="IPR001927">
    <property type="entry name" value="Na/Gal_symport"/>
</dbReference>